<sequence length="326" mass="37337">MQKGYVCRHTHTPSSATSVFFFTFLFALLLILMIMVMMMMSHFSLPLIPNVCCSYFLLLPPFCNYDSQYPHTIPQRIYIYIFLPLLVESSLVPRRLGHTITFILSATPMLDKLFKRVDPQEQTKLWRRNLSSEMRKIDTQIRKIQREEMKVKQAAKAAARKGDTVAVRMLSKEIIRARHAVKRLYCARTQMNSVSMHLQQQASQIKLAGNIQKSAAIMTQMNELMRVQEVQATMRAMRKEMMKAGLIEETINDTVDNALDEDISNTELDDEVNKVVEEVMHGKMQGATVGQAKLPQTQQVTEELNAADEDEDDLIEKFNVLRGSAT</sequence>
<comment type="caution">
    <text evidence="2">The sequence shown here is derived from an EMBL/GenBank/DDBJ whole genome shotgun (WGS) entry which is preliminary data.</text>
</comment>
<accession>V5DNK1</accession>
<reference evidence="2 3" key="1">
    <citation type="journal article" date="2014" name="Genome Announc.">
        <title>Trypanosoma cruzi Clone Dm28c Draft Genome Sequence.</title>
        <authorList>
            <person name="Grisard E.C."/>
            <person name="Teixeira S.M."/>
            <person name="de Almeida L.G."/>
            <person name="Stoco P.H."/>
            <person name="Gerber A.L."/>
            <person name="Talavera-Lopez C."/>
            <person name="Lima O.C."/>
            <person name="Andersson B."/>
            <person name="de Vasconcelos A.T."/>
        </authorList>
    </citation>
    <scope>NUCLEOTIDE SEQUENCE [LARGE SCALE GENOMIC DNA]</scope>
    <source>
        <strain evidence="2 3">Dm28c</strain>
    </source>
</reference>
<dbReference type="InterPro" id="IPR005024">
    <property type="entry name" value="Snf7_fam"/>
</dbReference>
<dbReference type="EMBL" id="AYLP01000015">
    <property type="protein sequence ID" value="ESS69011.1"/>
    <property type="molecule type" value="Genomic_DNA"/>
</dbReference>
<keyword evidence="1" id="KW-0812">Transmembrane</keyword>
<dbReference type="PANTHER" id="PTHR10476">
    <property type="entry name" value="CHARGED MULTIVESICULAR BODY PROTEIN"/>
    <property type="match status" value="1"/>
</dbReference>
<keyword evidence="1" id="KW-0472">Membrane</keyword>
<dbReference type="Pfam" id="PF03357">
    <property type="entry name" value="Snf7"/>
    <property type="match status" value="1"/>
</dbReference>
<dbReference type="VEuPathDB" id="TriTrypDB:TCDM_02286"/>
<feature type="transmembrane region" description="Helical" evidence="1">
    <location>
        <begin position="20"/>
        <end position="41"/>
    </location>
</feature>
<keyword evidence="1" id="KW-1133">Transmembrane helix</keyword>
<protein>
    <submittedName>
        <fullName evidence="2">SNF7-like protein</fullName>
    </submittedName>
</protein>
<dbReference type="AlphaFoldDB" id="V5DNK1"/>
<name>V5DNK1_TRYCR</name>
<dbReference type="OrthoDB" id="2329734at2759"/>
<dbReference type="Gene3D" id="6.10.140.1230">
    <property type="match status" value="1"/>
</dbReference>
<proteinExistence type="predicted"/>
<evidence type="ECO:0000256" key="1">
    <source>
        <dbReference type="SAM" id="Phobius"/>
    </source>
</evidence>
<dbReference type="GO" id="GO:0007034">
    <property type="term" value="P:vacuolar transport"/>
    <property type="evidence" value="ECO:0007669"/>
    <property type="project" value="InterPro"/>
</dbReference>
<gene>
    <name evidence="2" type="ORF">TCDM_02286</name>
</gene>
<dbReference type="Proteomes" id="UP000017861">
    <property type="component" value="Unassembled WGS sequence"/>
</dbReference>
<evidence type="ECO:0000313" key="3">
    <source>
        <dbReference type="Proteomes" id="UP000017861"/>
    </source>
</evidence>
<organism evidence="2 3">
    <name type="scientific">Trypanosoma cruzi Dm28c</name>
    <dbReference type="NCBI Taxonomy" id="1416333"/>
    <lineage>
        <taxon>Eukaryota</taxon>
        <taxon>Discoba</taxon>
        <taxon>Euglenozoa</taxon>
        <taxon>Kinetoplastea</taxon>
        <taxon>Metakinetoplastina</taxon>
        <taxon>Trypanosomatida</taxon>
        <taxon>Trypanosomatidae</taxon>
        <taxon>Trypanosoma</taxon>
        <taxon>Schizotrypanum</taxon>
    </lineage>
</organism>
<evidence type="ECO:0000313" key="2">
    <source>
        <dbReference type="EMBL" id="ESS69011.1"/>
    </source>
</evidence>